<comment type="caution">
    <text evidence="1">The sequence shown here is derived from an EMBL/GenBank/DDBJ whole genome shotgun (WGS) entry which is preliminary data.</text>
</comment>
<dbReference type="AlphaFoldDB" id="A0A0F9BE16"/>
<accession>A0A0F9BE16</accession>
<proteinExistence type="predicted"/>
<evidence type="ECO:0000313" key="1">
    <source>
        <dbReference type="EMBL" id="KKK82666.1"/>
    </source>
</evidence>
<protein>
    <submittedName>
        <fullName evidence="1">Uncharacterized protein</fullName>
    </submittedName>
</protein>
<feature type="non-terminal residue" evidence="1">
    <location>
        <position position="359"/>
    </location>
</feature>
<gene>
    <name evidence="1" type="ORF">LCGC14_2801110</name>
</gene>
<name>A0A0F9BE16_9ZZZZ</name>
<sequence length="359" mass="36382">MALQEFYNTGDDTQTTVTAISWYAQTWTTTSAYNIISVKLKLYDSGAINNFIVSIRATSAGLPTGGDLTSGSISNSAITDGNPGSFVEIPLTPFALSDATKYAIICRTDAQSTSWRADNSSSSYGGGNGVRDSGSSGVNWTAQTWDQMFEIHAESFVVFSGSTAAVSNAIGAISVASQLSGNIAASSNVLGNLSVATPLSASSSAVSNTTASLLVTTQLVGPVLSVSNVSSPPLLVTTQLATIIIAASSVGGFLLAIKNLAGVVSVMSSDIAAVSVGTQLGGSVAAVSGAEAFLISGLYSSIVCVSNAGGALSVKRQLTGPVAATSSVVGQLSIAQRTIGFYERTANQITSYFQGIADT</sequence>
<dbReference type="EMBL" id="LAZR01052567">
    <property type="protein sequence ID" value="KKK82666.1"/>
    <property type="molecule type" value="Genomic_DNA"/>
</dbReference>
<organism evidence="1">
    <name type="scientific">marine sediment metagenome</name>
    <dbReference type="NCBI Taxonomy" id="412755"/>
    <lineage>
        <taxon>unclassified sequences</taxon>
        <taxon>metagenomes</taxon>
        <taxon>ecological metagenomes</taxon>
    </lineage>
</organism>
<reference evidence="1" key="1">
    <citation type="journal article" date="2015" name="Nature">
        <title>Complex archaea that bridge the gap between prokaryotes and eukaryotes.</title>
        <authorList>
            <person name="Spang A."/>
            <person name="Saw J.H."/>
            <person name="Jorgensen S.L."/>
            <person name="Zaremba-Niedzwiedzka K."/>
            <person name="Martijn J."/>
            <person name="Lind A.E."/>
            <person name="van Eijk R."/>
            <person name="Schleper C."/>
            <person name="Guy L."/>
            <person name="Ettema T.J."/>
        </authorList>
    </citation>
    <scope>NUCLEOTIDE SEQUENCE</scope>
</reference>
<dbReference type="NCBIfam" id="NF041539">
    <property type="entry name" value="choice_anch_R"/>
    <property type="match status" value="1"/>
</dbReference>